<evidence type="ECO:0000256" key="2">
    <source>
        <dbReference type="ARBA" id="ARBA00022679"/>
    </source>
</evidence>
<dbReference type="FunFam" id="3.30.200.20:FF:000534">
    <property type="entry name" value="Myosin light chain kinase"/>
    <property type="match status" value="1"/>
</dbReference>
<dbReference type="PANTHER" id="PTHR24342">
    <property type="entry name" value="SERINE/THREONINE-PROTEIN KINASE 17"/>
    <property type="match status" value="1"/>
</dbReference>
<dbReference type="InterPro" id="IPR000719">
    <property type="entry name" value="Prot_kinase_dom"/>
</dbReference>
<evidence type="ECO:0000256" key="6">
    <source>
        <dbReference type="PROSITE-ProRule" id="PRU10141"/>
    </source>
</evidence>
<name>A0A1B6JQE3_9HEMI</name>
<evidence type="ECO:0000256" key="7">
    <source>
        <dbReference type="SAM" id="MobiDB-lite"/>
    </source>
</evidence>
<keyword evidence="2" id="KW-0808">Transferase</keyword>
<accession>A0A1B6JQE3</accession>
<dbReference type="SMART" id="SM00220">
    <property type="entry name" value="S_TKc"/>
    <property type="match status" value="1"/>
</dbReference>
<dbReference type="CDD" id="cd14103">
    <property type="entry name" value="STKc_MLCK"/>
    <property type="match status" value="1"/>
</dbReference>
<evidence type="ECO:0000313" key="9">
    <source>
        <dbReference type="EMBL" id="JAT01313.1"/>
    </source>
</evidence>
<dbReference type="PANTHER" id="PTHR24342:SF20">
    <property type="entry name" value="MYOSIN LIGHT CHAIN KINASE, SMOOTH MUSCLE"/>
    <property type="match status" value="1"/>
</dbReference>
<reference evidence="9" key="1">
    <citation type="submission" date="2015-11" db="EMBL/GenBank/DDBJ databases">
        <title>De novo transcriptome assembly of four potential Pierce s Disease insect vectors from Arizona vineyards.</title>
        <authorList>
            <person name="Tassone E.E."/>
        </authorList>
    </citation>
    <scope>NUCLEOTIDE SEQUENCE</scope>
</reference>
<feature type="binding site" evidence="6">
    <location>
        <position position="81"/>
    </location>
    <ligand>
        <name>ATP</name>
        <dbReference type="ChEBI" id="CHEBI:30616"/>
    </ligand>
</feature>
<gene>
    <name evidence="9" type="ORF">g.28319</name>
</gene>
<feature type="compositionally biased region" description="Basic and acidic residues" evidence="7">
    <location>
        <begin position="408"/>
        <end position="421"/>
    </location>
</feature>
<dbReference type="GO" id="GO:0004674">
    <property type="term" value="F:protein serine/threonine kinase activity"/>
    <property type="evidence" value="ECO:0007669"/>
    <property type="project" value="UniProtKB-KW"/>
</dbReference>
<dbReference type="InterPro" id="IPR008271">
    <property type="entry name" value="Ser/Thr_kinase_AS"/>
</dbReference>
<dbReference type="GO" id="GO:0043065">
    <property type="term" value="P:positive regulation of apoptotic process"/>
    <property type="evidence" value="ECO:0007669"/>
    <property type="project" value="TreeGrafter"/>
</dbReference>
<dbReference type="EMBL" id="GECU01006394">
    <property type="protein sequence ID" value="JAT01313.1"/>
    <property type="molecule type" value="Transcribed_RNA"/>
</dbReference>
<evidence type="ECO:0000256" key="3">
    <source>
        <dbReference type="ARBA" id="ARBA00022741"/>
    </source>
</evidence>
<feature type="compositionally biased region" description="Basic and acidic residues" evidence="7">
    <location>
        <begin position="449"/>
        <end position="459"/>
    </location>
</feature>
<keyword evidence="1" id="KW-0723">Serine/threonine-protein kinase</keyword>
<feature type="domain" description="Protein kinase" evidence="8">
    <location>
        <begin position="52"/>
        <end position="307"/>
    </location>
</feature>
<dbReference type="PROSITE" id="PS00108">
    <property type="entry name" value="PROTEIN_KINASE_ST"/>
    <property type="match status" value="1"/>
</dbReference>
<feature type="compositionally biased region" description="Polar residues" evidence="7">
    <location>
        <begin position="422"/>
        <end position="439"/>
    </location>
</feature>
<evidence type="ECO:0000256" key="1">
    <source>
        <dbReference type="ARBA" id="ARBA00022527"/>
    </source>
</evidence>
<dbReference type="Pfam" id="PF00069">
    <property type="entry name" value="Pkinase"/>
    <property type="match status" value="1"/>
</dbReference>
<evidence type="ECO:0000259" key="8">
    <source>
        <dbReference type="PROSITE" id="PS50011"/>
    </source>
</evidence>
<evidence type="ECO:0000256" key="5">
    <source>
        <dbReference type="ARBA" id="ARBA00022840"/>
    </source>
</evidence>
<feature type="compositionally biased region" description="Low complexity" evidence="7">
    <location>
        <begin position="462"/>
        <end position="471"/>
    </location>
</feature>
<feature type="non-terminal residue" evidence="9">
    <location>
        <position position="1"/>
    </location>
</feature>
<sequence length="763" mass="84905">DAVGELLESYRQPKGAEMSIKVDENDPVGELEPSFPYRDVTIRRNVDMKEFYDLESEIGRGKFGTVYRCREKSTGLALAAKFVGTARREDRRNVEREVEIMRMLQHPRIIQLYDACESSNVMCVIQELIEGGELFDRVIGDDFILTEKSCTVFVRQICEGVAFIHSKNVLHLDLKPENILCLTRTGNRIKIIDFGLARQYDPSKKLQVLFGTPEFVAPEVVNFDAIGFGTDMWSVGVICYVLLSGLSPFMGETDVETMANVTIAQYDFDDESFDDISEEAKDFIRKLLVKTRDGRYSASECLCHPWLARRPPLLTTGLDITKENLRETVERWNEQDPSPTQVTVIPLPPTPPATPVMTQPPPPPPAEVVTPPDNTAAIDNSPKGVKNPGDLQSPNPSKQPKIEMASVKSKDIENTAPEETKVSTFSWTKKTPTVKSQMSLPEGKPVNKTKMEEDSKNVNDGKFPSKFSLKPSSSIANTGSLFNSRIQQGGTQITISKKSLNPSPQPKIAGIVLGQTHPRGPDLFPSKKELPKSTVEKAPPEPKPKIITHKIIVEGKDITEEPTADVTKASSKISSPINIDNKDSLHPLLRNLQSDRFERRCSDISCFLHDIENSTDGSSILSEIKKLSTRLFESDMLDESNNNRSTSLLRQIANRGVGPRRPKFRVTNLNRDVPIGSPPPPTNMTYFIPPNSLSPESYSSQTHSAPQSPRGSPDRIPETLTKDVILRLFDKLEGHSECSAVESVTNYVRSSETKKKVTSISTK</sequence>
<feature type="compositionally biased region" description="Basic and acidic residues" evidence="7">
    <location>
        <begin position="525"/>
        <end position="542"/>
    </location>
</feature>
<protein>
    <recommendedName>
        <fullName evidence="8">Protein kinase domain-containing protein</fullName>
    </recommendedName>
</protein>
<organism evidence="9">
    <name type="scientific">Homalodisca liturata</name>
    <dbReference type="NCBI Taxonomy" id="320908"/>
    <lineage>
        <taxon>Eukaryota</taxon>
        <taxon>Metazoa</taxon>
        <taxon>Ecdysozoa</taxon>
        <taxon>Arthropoda</taxon>
        <taxon>Hexapoda</taxon>
        <taxon>Insecta</taxon>
        <taxon>Pterygota</taxon>
        <taxon>Neoptera</taxon>
        <taxon>Paraneoptera</taxon>
        <taxon>Hemiptera</taxon>
        <taxon>Auchenorrhyncha</taxon>
        <taxon>Membracoidea</taxon>
        <taxon>Cicadellidae</taxon>
        <taxon>Cicadellinae</taxon>
        <taxon>Proconiini</taxon>
        <taxon>Homalodisca</taxon>
    </lineage>
</organism>
<keyword evidence="5 6" id="KW-0067">ATP-binding</keyword>
<keyword evidence="3 6" id="KW-0547">Nucleotide-binding</keyword>
<feature type="region of interest" description="Disordered" evidence="7">
    <location>
        <begin position="516"/>
        <end position="542"/>
    </location>
</feature>
<dbReference type="InterPro" id="IPR017441">
    <property type="entry name" value="Protein_kinase_ATP_BS"/>
</dbReference>
<feature type="compositionally biased region" description="Pro residues" evidence="7">
    <location>
        <begin position="346"/>
        <end position="366"/>
    </location>
</feature>
<keyword evidence="4" id="KW-0418">Kinase</keyword>
<dbReference type="InterPro" id="IPR011009">
    <property type="entry name" value="Kinase-like_dom_sf"/>
</dbReference>
<dbReference type="PROSITE" id="PS50011">
    <property type="entry name" value="PROTEIN_KINASE_DOM"/>
    <property type="match status" value="1"/>
</dbReference>
<feature type="region of interest" description="Disordered" evidence="7">
    <location>
        <begin position="331"/>
        <end position="471"/>
    </location>
</feature>
<dbReference type="PROSITE" id="PS00107">
    <property type="entry name" value="PROTEIN_KINASE_ATP"/>
    <property type="match status" value="1"/>
</dbReference>
<feature type="region of interest" description="Disordered" evidence="7">
    <location>
        <begin position="688"/>
        <end position="719"/>
    </location>
</feature>
<dbReference type="Gene3D" id="3.30.200.20">
    <property type="entry name" value="Phosphorylase Kinase, domain 1"/>
    <property type="match status" value="1"/>
</dbReference>
<dbReference type="Gene3D" id="1.10.510.10">
    <property type="entry name" value="Transferase(Phosphotransferase) domain 1"/>
    <property type="match status" value="1"/>
</dbReference>
<dbReference type="GO" id="GO:0005634">
    <property type="term" value="C:nucleus"/>
    <property type="evidence" value="ECO:0007669"/>
    <property type="project" value="TreeGrafter"/>
</dbReference>
<dbReference type="GO" id="GO:0005524">
    <property type="term" value="F:ATP binding"/>
    <property type="evidence" value="ECO:0007669"/>
    <property type="project" value="UniProtKB-UniRule"/>
</dbReference>
<dbReference type="SUPFAM" id="SSF56112">
    <property type="entry name" value="Protein kinase-like (PK-like)"/>
    <property type="match status" value="1"/>
</dbReference>
<proteinExistence type="predicted"/>
<dbReference type="GO" id="GO:0035556">
    <property type="term" value="P:intracellular signal transduction"/>
    <property type="evidence" value="ECO:0007669"/>
    <property type="project" value="TreeGrafter"/>
</dbReference>
<feature type="compositionally biased region" description="Polar residues" evidence="7">
    <location>
        <begin position="691"/>
        <end position="710"/>
    </location>
</feature>
<evidence type="ECO:0000256" key="4">
    <source>
        <dbReference type="ARBA" id="ARBA00022777"/>
    </source>
</evidence>
<dbReference type="FunFam" id="1.10.510.10:FF:000594">
    <property type="entry name" value="Myosin light chain kinase isoform-III"/>
    <property type="match status" value="1"/>
</dbReference>
<dbReference type="AlphaFoldDB" id="A0A1B6JQE3"/>